<protein>
    <submittedName>
        <fullName evidence="1">Uncharacterized protein</fullName>
    </submittedName>
</protein>
<evidence type="ECO:0000313" key="1">
    <source>
        <dbReference type="EMBL" id="QPL52226.1"/>
    </source>
</evidence>
<sequence length="222" mass="25486">MKKIIAACSSEVSVVIDLFSILKNARFEYQQFRVESFLTSVQLNTERMTEKERVEFKNKCLSKEGQKLAADFALAVTETPSEIILGAYSLLFLSDPQFSFTDVQIERFVLCTKGLSDRKIKLFMKLCALRPISYELVYPIYSVGSHNYNDANFEFEVDEIYAYVQEFFNRGLLLQDPQADFGVSYTGDDVPSKDSWLINFGVSDTLKRYSALLNKVEYIINK</sequence>
<reference evidence="1 2" key="1">
    <citation type="submission" date="2020-11" db="EMBL/GenBank/DDBJ databases">
        <title>Complete and Circularized Genome Assembly of a human isolate of Vibrio navarrensis biotype pommerensis with MiSeq and MinION Sequence Data.</title>
        <authorList>
            <person name="Schwartz K."/>
            <person name="Borowiak M."/>
            <person name="Deneke C."/>
            <person name="Balau V."/>
            <person name="Metelmann C."/>
            <person name="Strauch E."/>
        </authorList>
    </citation>
    <scope>NUCLEOTIDE SEQUENCE [LARGE SCALE GENOMIC DNA]</scope>
    <source>
        <strain evidence="1 2">20-VB00237</strain>
    </source>
</reference>
<dbReference type="AlphaFoldDB" id="A0AAJ4I8K3"/>
<accession>A0AAJ4I8K3</accession>
<dbReference type="Proteomes" id="UP000594435">
    <property type="component" value="Chromosome 1"/>
</dbReference>
<organism evidence="1 2">
    <name type="scientific">Vibrio navarrensis</name>
    <dbReference type="NCBI Taxonomy" id="29495"/>
    <lineage>
        <taxon>Bacteria</taxon>
        <taxon>Pseudomonadati</taxon>
        <taxon>Pseudomonadota</taxon>
        <taxon>Gammaproteobacteria</taxon>
        <taxon>Vibrionales</taxon>
        <taxon>Vibrionaceae</taxon>
        <taxon>Vibrio</taxon>
    </lineage>
</organism>
<gene>
    <name evidence="1" type="ORF">I3X05_08880</name>
</gene>
<proteinExistence type="predicted"/>
<evidence type="ECO:0000313" key="2">
    <source>
        <dbReference type="Proteomes" id="UP000594435"/>
    </source>
</evidence>
<dbReference type="RefSeq" id="WP_045572425.1">
    <property type="nucleotide sequence ID" value="NZ_CP065217.1"/>
</dbReference>
<name>A0AAJ4I8K3_9VIBR</name>
<dbReference type="EMBL" id="CP065217">
    <property type="protein sequence ID" value="QPL52226.1"/>
    <property type="molecule type" value="Genomic_DNA"/>
</dbReference>